<dbReference type="EMBL" id="JARKNE010000009">
    <property type="protein sequence ID" value="KAK5803238.1"/>
    <property type="molecule type" value="Genomic_DNA"/>
</dbReference>
<reference evidence="3 4" key="1">
    <citation type="submission" date="2023-03" db="EMBL/GenBank/DDBJ databases">
        <title>WGS of Gossypium arboreum.</title>
        <authorList>
            <person name="Yu D."/>
        </authorList>
    </citation>
    <scope>NUCLEOTIDE SEQUENCE [LARGE SCALE GENOMIC DNA]</scope>
    <source>
        <tissue evidence="3">Leaf</tissue>
    </source>
</reference>
<evidence type="ECO:0000313" key="4">
    <source>
        <dbReference type="Proteomes" id="UP001358586"/>
    </source>
</evidence>
<organism evidence="3 4">
    <name type="scientific">Gossypium arboreum</name>
    <name type="common">Tree cotton</name>
    <name type="synonym">Gossypium nanking</name>
    <dbReference type="NCBI Taxonomy" id="29729"/>
    <lineage>
        <taxon>Eukaryota</taxon>
        <taxon>Viridiplantae</taxon>
        <taxon>Streptophyta</taxon>
        <taxon>Embryophyta</taxon>
        <taxon>Tracheophyta</taxon>
        <taxon>Spermatophyta</taxon>
        <taxon>Magnoliopsida</taxon>
        <taxon>eudicotyledons</taxon>
        <taxon>Gunneridae</taxon>
        <taxon>Pentapetalae</taxon>
        <taxon>rosids</taxon>
        <taxon>malvids</taxon>
        <taxon>Malvales</taxon>
        <taxon>Malvaceae</taxon>
        <taxon>Malvoideae</taxon>
        <taxon>Gossypium</taxon>
    </lineage>
</organism>
<feature type="domain" description="Putative plant transposon protein" evidence="2">
    <location>
        <begin position="12"/>
        <end position="142"/>
    </location>
</feature>
<comment type="caution">
    <text evidence="3">The sequence shown here is derived from an EMBL/GenBank/DDBJ whole genome shotgun (WGS) entry which is preliminary data.</text>
</comment>
<dbReference type="Proteomes" id="UP001358586">
    <property type="component" value="Chromosome 9"/>
</dbReference>
<accession>A0ABR0NPH8</accession>
<evidence type="ECO:0000256" key="1">
    <source>
        <dbReference type="SAM" id="MobiDB-lite"/>
    </source>
</evidence>
<feature type="region of interest" description="Disordered" evidence="1">
    <location>
        <begin position="138"/>
        <end position="168"/>
    </location>
</feature>
<dbReference type="Pfam" id="PF20167">
    <property type="entry name" value="Transposase_32"/>
    <property type="match status" value="1"/>
</dbReference>
<dbReference type="InterPro" id="IPR046796">
    <property type="entry name" value="Transposase_32_dom"/>
</dbReference>
<name>A0ABR0NPH8_GOSAR</name>
<proteinExistence type="predicted"/>
<sequence>MGYTEAISSVVEKHGWQLFFLHPDDVITKVVKEFYAHLTSSGNAFIYVRSASVLFDEYSINVQYGLSEVPDEHPQLVKTVTVEGINQVLQDLGVEGTNLTVSQNDCYIINRVSLKPHCRVRYHFIKSHLSLSTHNSFISKEREQVPRHPGSTSTSSPPTGTHYAPSTSHNDFEQQVLGAFDILKQKFRLMEKQ</sequence>
<evidence type="ECO:0000259" key="2">
    <source>
        <dbReference type="Pfam" id="PF20167"/>
    </source>
</evidence>
<feature type="compositionally biased region" description="Low complexity" evidence="1">
    <location>
        <begin position="149"/>
        <end position="161"/>
    </location>
</feature>
<evidence type="ECO:0000313" key="3">
    <source>
        <dbReference type="EMBL" id="KAK5803238.1"/>
    </source>
</evidence>
<gene>
    <name evidence="3" type="ORF">PVK06_030881</name>
</gene>
<protein>
    <recommendedName>
        <fullName evidence="2">Putative plant transposon protein domain-containing protein</fullName>
    </recommendedName>
</protein>
<keyword evidence="4" id="KW-1185">Reference proteome</keyword>